<sequence>MRLREELCCSALTLCAPVRGCTGLRRMLPSHHDDFVEISLLRKSRIRITRRDFSSNRERERQLRRLTWVSVSI</sequence>
<accession>A0A6B0TV02</accession>
<reference evidence="1" key="1">
    <citation type="submission" date="2019-12" db="EMBL/GenBank/DDBJ databases">
        <title>An insight into the sialome of adult female Ixodes ricinus ticks feeding for 6 days.</title>
        <authorList>
            <person name="Perner J."/>
            <person name="Ribeiro J.M.C."/>
        </authorList>
    </citation>
    <scope>NUCLEOTIDE SEQUENCE</scope>
    <source>
        <strain evidence="1">Semi-engorged</strain>
        <tissue evidence="1">Salivary glands</tissue>
    </source>
</reference>
<name>A0A6B0TV02_IXORI</name>
<dbReference type="AlphaFoldDB" id="A0A6B0TV02"/>
<organism evidence="1">
    <name type="scientific">Ixodes ricinus</name>
    <name type="common">Common tick</name>
    <name type="synonym">Acarus ricinus</name>
    <dbReference type="NCBI Taxonomy" id="34613"/>
    <lineage>
        <taxon>Eukaryota</taxon>
        <taxon>Metazoa</taxon>
        <taxon>Ecdysozoa</taxon>
        <taxon>Arthropoda</taxon>
        <taxon>Chelicerata</taxon>
        <taxon>Arachnida</taxon>
        <taxon>Acari</taxon>
        <taxon>Parasitiformes</taxon>
        <taxon>Ixodida</taxon>
        <taxon>Ixodoidea</taxon>
        <taxon>Ixodidae</taxon>
        <taxon>Ixodinae</taxon>
        <taxon>Ixodes</taxon>
    </lineage>
</organism>
<protein>
    <submittedName>
        <fullName evidence="1">Putative secreted protein</fullName>
    </submittedName>
</protein>
<evidence type="ECO:0000313" key="1">
    <source>
        <dbReference type="EMBL" id="MXU83128.1"/>
    </source>
</evidence>
<proteinExistence type="predicted"/>
<dbReference type="EMBL" id="GIFC01001045">
    <property type="protein sequence ID" value="MXU83128.1"/>
    <property type="molecule type" value="Transcribed_RNA"/>
</dbReference>